<comment type="caution">
    <text evidence="1">The sequence shown here is derived from an EMBL/GenBank/DDBJ whole genome shotgun (WGS) entry which is preliminary data.</text>
</comment>
<dbReference type="EMBL" id="PISD01000008">
    <property type="protein sequence ID" value="PKG30390.1"/>
    <property type="molecule type" value="Genomic_DNA"/>
</dbReference>
<organism evidence="1 2">
    <name type="scientific">Cytobacillus horneckiae</name>
    <dbReference type="NCBI Taxonomy" id="549687"/>
    <lineage>
        <taxon>Bacteria</taxon>
        <taxon>Bacillati</taxon>
        <taxon>Bacillota</taxon>
        <taxon>Bacilli</taxon>
        <taxon>Bacillales</taxon>
        <taxon>Bacillaceae</taxon>
        <taxon>Cytobacillus</taxon>
    </lineage>
</organism>
<keyword evidence="2" id="KW-1185">Reference proteome</keyword>
<dbReference type="RefSeq" id="WP_066199315.1">
    <property type="nucleotide sequence ID" value="NZ_JARMMB010000013.1"/>
</dbReference>
<dbReference type="Proteomes" id="UP000233343">
    <property type="component" value="Unassembled WGS sequence"/>
</dbReference>
<evidence type="ECO:0000313" key="1">
    <source>
        <dbReference type="EMBL" id="PKG30390.1"/>
    </source>
</evidence>
<proteinExistence type="predicted"/>
<dbReference type="AlphaFoldDB" id="A0A2N0ZLK6"/>
<gene>
    <name evidence="1" type="ORF">CWS20_05200</name>
</gene>
<name>A0A2N0ZLK6_9BACI</name>
<sequence>MENDFAVDFIHQRHISEQREFTGKGENWEVFSKLTSEGERKYHHHIEIKYLGSDNEINIREWKVQSNGIATGGGDFMLDNHRVIISDDEIGISSIQFEEQQFFIKWNDDNSEGFILKIKEN</sequence>
<evidence type="ECO:0000313" key="2">
    <source>
        <dbReference type="Proteomes" id="UP000233343"/>
    </source>
</evidence>
<reference evidence="1 2" key="1">
    <citation type="journal article" date="2010" name="Int. J. Syst. Evol. Microbiol.">
        <title>Bacillus horneckiae sp. nov., isolated from a spacecraft-assembly clean room.</title>
        <authorList>
            <person name="Vaishampayan P."/>
            <person name="Probst A."/>
            <person name="Krishnamurthi S."/>
            <person name="Ghosh S."/>
            <person name="Osman S."/>
            <person name="McDowall A."/>
            <person name="Ruckmani A."/>
            <person name="Mayilraj S."/>
            <person name="Venkateswaran K."/>
        </authorList>
    </citation>
    <scope>NUCLEOTIDE SEQUENCE [LARGE SCALE GENOMIC DNA]</scope>
    <source>
        <strain evidence="2">1PO1SC</strain>
    </source>
</reference>
<protein>
    <submittedName>
        <fullName evidence="1">Uncharacterized protein</fullName>
    </submittedName>
</protein>
<accession>A0A2N0ZLK6</accession>